<organism evidence="4 6">
    <name type="scientific">Roseovarius indicus</name>
    <dbReference type="NCBI Taxonomy" id="540747"/>
    <lineage>
        <taxon>Bacteria</taxon>
        <taxon>Pseudomonadati</taxon>
        <taxon>Pseudomonadota</taxon>
        <taxon>Alphaproteobacteria</taxon>
        <taxon>Rhodobacterales</taxon>
        <taxon>Roseobacteraceae</taxon>
        <taxon>Roseovarius</taxon>
    </lineage>
</organism>
<comment type="similarity">
    <text evidence="1">Belongs to the sulfotransferase 1 family.</text>
</comment>
<proteinExistence type="inferred from homology"/>
<evidence type="ECO:0000313" key="6">
    <source>
        <dbReference type="Proteomes" id="UP000051401"/>
    </source>
</evidence>
<dbReference type="Proteomes" id="UP000325785">
    <property type="component" value="Chromosome"/>
</dbReference>
<reference evidence="5 7" key="2">
    <citation type="submission" date="2018-08" db="EMBL/GenBank/DDBJ databases">
        <title>Genetic Globetrotter - A new plasmid hitch-hiking vast phylogenetic and geographic distances.</title>
        <authorList>
            <person name="Vollmers J."/>
            <person name="Petersen J."/>
        </authorList>
    </citation>
    <scope>NUCLEOTIDE SEQUENCE [LARGE SCALE GENOMIC DNA]</scope>
    <source>
        <strain evidence="5 7">DSM 26383</strain>
    </source>
</reference>
<dbReference type="Proteomes" id="UP000051401">
    <property type="component" value="Unassembled WGS sequence"/>
</dbReference>
<evidence type="ECO:0000313" key="7">
    <source>
        <dbReference type="Proteomes" id="UP000325785"/>
    </source>
</evidence>
<dbReference type="AlphaFoldDB" id="A0A0T5P4R0"/>
<reference evidence="4 6" key="1">
    <citation type="submission" date="2015-04" db="EMBL/GenBank/DDBJ databases">
        <title>The draft genome sequence of Roseovarius indicus B108T.</title>
        <authorList>
            <person name="Li G."/>
            <person name="Lai Q."/>
            <person name="Shao Z."/>
            <person name="Yan P."/>
        </authorList>
    </citation>
    <scope>NUCLEOTIDE SEQUENCE [LARGE SCALE GENOMIC DNA]</scope>
    <source>
        <strain evidence="4 6">B108</strain>
    </source>
</reference>
<gene>
    <name evidence="5" type="ORF">RIdsm_02189</name>
    <name evidence="4" type="ORF">XM52_21590</name>
</gene>
<dbReference type="RefSeq" id="WP_057819447.1">
    <property type="nucleotide sequence ID" value="NZ_CP031598.1"/>
</dbReference>
<evidence type="ECO:0000259" key="3">
    <source>
        <dbReference type="Pfam" id="PF00685"/>
    </source>
</evidence>
<dbReference type="InterPro" id="IPR000863">
    <property type="entry name" value="Sulfotransferase_dom"/>
</dbReference>
<dbReference type="GO" id="GO:0008146">
    <property type="term" value="F:sulfotransferase activity"/>
    <property type="evidence" value="ECO:0007669"/>
    <property type="project" value="InterPro"/>
</dbReference>
<name>A0A0T5P4R0_9RHOB</name>
<dbReference type="STRING" id="540747.SAMN04488031_11494"/>
<dbReference type="InterPro" id="IPR027417">
    <property type="entry name" value="P-loop_NTPase"/>
</dbReference>
<dbReference type="EMBL" id="CP031598">
    <property type="protein sequence ID" value="QEW26390.1"/>
    <property type="molecule type" value="Genomic_DNA"/>
</dbReference>
<dbReference type="PATRIC" id="fig|540747.5.peg.2089"/>
<protein>
    <submittedName>
        <fullName evidence="5">Sulfotransferase domain protein</fullName>
    </submittedName>
</protein>
<evidence type="ECO:0000313" key="4">
    <source>
        <dbReference type="EMBL" id="KRS15886.1"/>
    </source>
</evidence>
<dbReference type="KEGG" id="rid:RIdsm_02189"/>
<evidence type="ECO:0000313" key="5">
    <source>
        <dbReference type="EMBL" id="QEW26390.1"/>
    </source>
</evidence>
<dbReference type="Pfam" id="PF00685">
    <property type="entry name" value="Sulfotransfer_1"/>
    <property type="match status" value="1"/>
</dbReference>
<feature type="domain" description="Sulfotransferase" evidence="3">
    <location>
        <begin position="8"/>
        <end position="273"/>
    </location>
</feature>
<evidence type="ECO:0000256" key="2">
    <source>
        <dbReference type="ARBA" id="ARBA00022679"/>
    </source>
</evidence>
<dbReference type="EMBL" id="LAXI01000018">
    <property type="protein sequence ID" value="KRS15886.1"/>
    <property type="molecule type" value="Genomic_DNA"/>
</dbReference>
<dbReference type="Gene3D" id="3.40.50.300">
    <property type="entry name" value="P-loop containing nucleotide triphosphate hydrolases"/>
    <property type="match status" value="1"/>
</dbReference>
<sequence length="278" mass="31445">MTPQKNIVWLASYPKSGNTWVRIFLANYFANEDKPLSINDAGRFGFGDSAASMYRKVAGGPIDPNNKRQILALRPHLLKAIASNGASVNFIKTHNVDSQVFGVDLIPPQPTRTAIYIVRNPLDVTLSFARHFAMSHDAAVETIGRSNYVTESNAKQVTEYRASWSDHVTSWTQEKRFPVVLLRYEDMLQDPVKAFEGMLTRAALPVDRARIEKAVRFSSFEEVSKQEKEGGFKETSEVADQFFTFGTSGQWQTALAPELVEKVRKQHRKMMKKHGYLE</sequence>
<keyword evidence="6" id="KW-1185">Reference proteome</keyword>
<dbReference type="PANTHER" id="PTHR11783">
    <property type="entry name" value="SULFOTRANSFERASE SULT"/>
    <property type="match status" value="1"/>
</dbReference>
<accession>A0A0T5P4R0</accession>
<evidence type="ECO:0000256" key="1">
    <source>
        <dbReference type="ARBA" id="ARBA00005771"/>
    </source>
</evidence>
<dbReference type="SUPFAM" id="SSF52540">
    <property type="entry name" value="P-loop containing nucleoside triphosphate hydrolases"/>
    <property type="match status" value="1"/>
</dbReference>
<keyword evidence="2 5" id="KW-0808">Transferase</keyword>